<gene>
    <name evidence="2" type="ORF">AOE01nite_25410</name>
</gene>
<dbReference type="Proteomes" id="UP000321746">
    <property type="component" value="Unassembled WGS sequence"/>
</dbReference>
<keyword evidence="1" id="KW-0472">Membrane</keyword>
<sequence>MILTIAADVTIRKLPLGLPFFVTKWSGTCLWGAMIWCAVTLLDHIRSTSIGSFLPGYYFATVDLAVYALAIATMAILNNRHRQIIK</sequence>
<proteinExistence type="predicted"/>
<accession>A0A511XMZ9</accession>
<feature type="transmembrane region" description="Helical" evidence="1">
    <location>
        <begin position="21"/>
        <end position="42"/>
    </location>
</feature>
<dbReference type="AlphaFoldDB" id="A0A511XMZ9"/>
<dbReference type="EMBL" id="BJYG01000038">
    <property type="protein sequence ID" value="GEN64317.1"/>
    <property type="molecule type" value="Genomic_DNA"/>
</dbReference>
<reference evidence="2 3" key="1">
    <citation type="submission" date="2019-07" db="EMBL/GenBank/DDBJ databases">
        <title>Whole genome shotgun sequence of Acetobacter oeni NBRC 105207.</title>
        <authorList>
            <person name="Hosoyama A."/>
            <person name="Uohara A."/>
            <person name="Ohji S."/>
            <person name="Ichikawa N."/>
        </authorList>
    </citation>
    <scope>NUCLEOTIDE SEQUENCE [LARGE SCALE GENOMIC DNA]</scope>
    <source>
        <strain evidence="2 3">NBRC 105207</strain>
    </source>
</reference>
<keyword evidence="1" id="KW-0812">Transmembrane</keyword>
<protein>
    <submittedName>
        <fullName evidence="2">Uncharacterized protein</fullName>
    </submittedName>
</protein>
<keyword evidence="3" id="KW-1185">Reference proteome</keyword>
<evidence type="ECO:0000256" key="1">
    <source>
        <dbReference type="SAM" id="Phobius"/>
    </source>
</evidence>
<dbReference type="RefSeq" id="WP_146890558.1">
    <property type="nucleotide sequence ID" value="NZ_BJYG01000038.1"/>
</dbReference>
<evidence type="ECO:0000313" key="2">
    <source>
        <dbReference type="EMBL" id="GEN64317.1"/>
    </source>
</evidence>
<comment type="caution">
    <text evidence="2">The sequence shown here is derived from an EMBL/GenBank/DDBJ whole genome shotgun (WGS) entry which is preliminary data.</text>
</comment>
<dbReference type="OrthoDB" id="5360192at2"/>
<feature type="transmembrane region" description="Helical" evidence="1">
    <location>
        <begin position="57"/>
        <end position="77"/>
    </location>
</feature>
<name>A0A511XMZ9_9PROT</name>
<keyword evidence="1" id="KW-1133">Transmembrane helix</keyword>
<evidence type="ECO:0000313" key="3">
    <source>
        <dbReference type="Proteomes" id="UP000321746"/>
    </source>
</evidence>
<organism evidence="2 3">
    <name type="scientific">Acetobacter oeni</name>
    <dbReference type="NCBI Taxonomy" id="304077"/>
    <lineage>
        <taxon>Bacteria</taxon>
        <taxon>Pseudomonadati</taxon>
        <taxon>Pseudomonadota</taxon>
        <taxon>Alphaproteobacteria</taxon>
        <taxon>Acetobacterales</taxon>
        <taxon>Acetobacteraceae</taxon>
        <taxon>Acetobacter</taxon>
    </lineage>
</organism>